<keyword evidence="1" id="KW-0677">Repeat</keyword>
<sequence>MSETGDGGKYQAGTQTLSSFSRSGSVTTLASDAGAAQGTEFKAGLWQHRLTASLLPGQQRLDETTPRSTNSGRIWQTLRGQTVATLRADGHWQRVFSDHQDRPLRSWHDHEDVLYRHDDQGRLVERRVHAKRSGAQWQVSSEHDVFGQETLRTFSHNGQAVFAQQLEWRGDGQLLAKHSRESGALVRSEQFTYDALDRLTGYTCTAADARHRPCDDQGKAVKAQRFTWDALSNLQTCITTYSDDKTRTQTFAYDASNPTRLKSVTADKQVVEVKHNGNGYLTEDGKTRKLTYNAGGQLTQVSDTGGSVLARYAYDGYQRLAAQYVAKDKSTCELRYAGDTLIGEDWFDADGALSRQRSISPGLAEYEDNTVSWLIDDPQCGVAGQYSDAGLQLTPLLPFGAGKATTGISLGYNGMRRDPVTGSYHAGNGYRCYDPCLYRHAQPDWLSPFGEGGINDYVHCPDPVNLHDPSGAIMISRWGQSQMLASLEQSLRDTQPFPVGDRWRRIGTSAVIAVVGIAASVLTGGTASMLVFAALTALSVVSLGLEVASIMLEDSNPELSKKLSTASVVVGVLSIGNFVGAFKQAASVLRTAVTVAARMARNALRSAWKTLLVWGSNGFVRTGRYVRAASKAAKASQASAKALTAAKQAKVTDVLGDLVSHKLTVVESDGLQKMLTGKKLQVLTGWKAKVQASVTHMPESAKWFFEAVDTGVTKYVVHGGAKEVGLGFLPA</sequence>
<evidence type="ECO:0000256" key="1">
    <source>
        <dbReference type="ARBA" id="ARBA00022737"/>
    </source>
</evidence>
<evidence type="ECO:0000313" key="5">
    <source>
        <dbReference type="Proteomes" id="UP000028931"/>
    </source>
</evidence>
<dbReference type="KEGG" id="palk:PSAKL28_22360"/>
<organism evidence="4 5">
    <name type="scientific">Pseudomonas alkylphenolica</name>
    <dbReference type="NCBI Taxonomy" id="237609"/>
    <lineage>
        <taxon>Bacteria</taxon>
        <taxon>Pseudomonadati</taxon>
        <taxon>Pseudomonadota</taxon>
        <taxon>Gammaproteobacteria</taxon>
        <taxon>Pseudomonadales</taxon>
        <taxon>Pseudomonadaceae</taxon>
        <taxon>Pseudomonas</taxon>
    </lineage>
</organism>
<dbReference type="Pfam" id="PF25023">
    <property type="entry name" value="TEN_YD-shell"/>
    <property type="match status" value="1"/>
</dbReference>
<dbReference type="NCBIfam" id="TIGR03696">
    <property type="entry name" value="Rhs_assc_core"/>
    <property type="match status" value="1"/>
</dbReference>
<dbReference type="eggNOG" id="COG3209">
    <property type="taxonomic scope" value="Bacteria"/>
</dbReference>
<evidence type="ECO:0000313" key="4">
    <source>
        <dbReference type="EMBL" id="AIL61452.1"/>
    </source>
</evidence>
<feature type="transmembrane region" description="Helical" evidence="2">
    <location>
        <begin position="529"/>
        <end position="551"/>
    </location>
</feature>
<dbReference type="AlphaFoldDB" id="A0A077F7D3"/>
<evidence type="ECO:0000259" key="3">
    <source>
        <dbReference type="Pfam" id="PF25023"/>
    </source>
</evidence>
<dbReference type="Gene3D" id="2.180.10.10">
    <property type="entry name" value="RHS repeat-associated core"/>
    <property type="match status" value="1"/>
</dbReference>
<evidence type="ECO:0000256" key="2">
    <source>
        <dbReference type="SAM" id="Phobius"/>
    </source>
</evidence>
<accession>A0A077F7D3</accession>
<name>A0A077F7D3_9PSED</name>
<dbReference type="Proteomes" id="UP000028931">
    <property type="component" value="Chromosome"/>
</dbReference>
<reference evidence="4 5" key="1">
    <citation type="submission" date="2014-07" db="EMBL/GenBank/DDBJ databases">
        <authorList>
            <person name="Lee K."/>
            <person name="Lim J.Y."/>
            <person name="Hwang I."/>
        </authorList>
    </citation>
    <scope>NUCLEOTIDE SEQUENCE [LARGE SCALE GENOMIC DNA]</scope>
    <source>
        <strain evidence="4 5">KL28</strain>
    </source>
</reference>
<dbReference type="InterPro" id="IPR056823">
    <property type="entry name" value="TEN-like_YD-shell"/>
</dbReference>
<feature type="transmembrane region" description="Helical" evidence="2">
    <location>
        <begin position="503"/>
        <end position="522"/>
    </location>
</feature>
<gene>
    <name evidence="4" type="ORF">PSAKL28_22360</name>
</gene>
<keyword evidence="2" id="KW-0812">Transmembrane</keyword>
<proteinExistence type="predicted"/>
<dbReference type="EMBL" id="CP009048">
    <property type="protein sequence ID" value="AIL61452.1"/>
    <property type="molecule type" value="Genomic_DNA"/>
</dbReference>
<dbReference type="HOGENOM" id="CLU_378927_0_0_6"/>
<keyword evidence="2" id="KW-0472">Membrane</keyword>
<keyword evidence="2" id="KW-1133">Transmembrane helix</keyword>
<dbReference type="RefSeq" id="WP_038610243.1">
    <property type="nucleotide sequence ID" value="NZ_CP009048.1"/>
</dbReference>
<protein>
    <submittedName>
        <fullName evidence="4">Nematicidal protein 2</fullName>
    </submittedName>
</protein>
<feature type="domain" description="Teneurin-like YD-shell" evidence="3">
    <location>
        <begin position="133"/>
        <end position="329"/>
    </location>
</feature>
<dbReference type="InterPro" id="IPR022385">
    <property type="entry name" value="Rhs_assc_core"/>
</dbReference>
<feature type="transmembrane region" description="Helical" evidence="2">
    <location>
        <begin position="563"/>
        <end position="582"/>
    </location>
</feature>
<dbReference type="OrthoDB" id="6722058at2"/>